<sequence>MKKRNIIYEKTKSGSYLHNCYVKRRVDDLSTTLFSNDDKVVNFCLNGYAIVPLEEVRALYTDIIIEEENVKEADRQVALL</sequence>
<proteinExistence type="predicted"/>
<dbReference type="AlphaFoldDB" id="A0A6M3LFX9"/>
<evidence type="ECO:0000313" key="1">
    <source>
        <dbReference type="EMBL" id="QJA71297.1"/>
    </source>
</evidence>
<organism evidence="2">
    <name type="scientific">viral metagenome</name>
    <dbReference type="NCBI Taxonomy" id="1070528"/>
    <lineage>
        <taxon>unclassified sequences</taxon>
        <taxon>metagenomes</taxon>
        <taxon>organismal metagenomes</taxon>
    </lineage>
</organism>
<gene>
    <name evidence="1" type="ORF">MM415A03281_0006</name>
    <name evidence="2" type="ORF">MM415B04004_0006</name>
</gene>
<name>A0A6M3LFX9_9ZZZZ</name>
<dbReference type="EMBL" id="MT143202">
    <property type="protein sequence ID" value="QJA94086.1"/>
    <property type="molecule type" value="Genomic_DNA"/>
</dbReference>
<evidence type="ECO:0000313" key="2">
    <source>
        <dbReference type="EMBL" id="QJA94086.1"/>
    </source>
</evidence>
<reference evidence="2" key="1">
    <citation type="submission" date="2020-03" db="EMBL/GenBank/DDBJ databases">
        <title>The deep terrestrial virosphere.</title>
        <authorList>
            <person name="Holmfeldt K."/>
            <person name="Nilsson E."/>
            <person name="Simone D."/>
            <person name="Lopez-Fernandez M."/>
            <person name="Wu X."/>
            <person name="de Brujin I."/>
            <person name="Lundin D."/>
            <person name="Andersson A."/>
            <person name="Bertilsson S."/>
            <person name="Dopson M."/>
        </authorList>
    </citation>
    <scope>NUCLEOTIDE SEQUENCE</scope>
    <source>
        <strain evidence="1">MM415A03281</strain>
        <strain evidence="2">MM415B04004</strain>
    </source>
</reference>
<protein>
    <submittedName>
        <fullName evidence="2">Uncharacterized protein</fullName>
    </submittedName>
</protein>
<dbReference type="EMBL" id="MT141862">
    <property type="protein sequence ID" value="QJA71297.1"/>
    <property type="molecule type" value="Genomic_DNA"/>
</dbReference>
<accession>A0A6M3LFX9</accession>